<feature type="transmembrane region" description="Helical" evidence="6">
    <location>
        <begin position="185"/>
        <end position="205"/>
    </location>
</feature>
<keyword evidence="3 6" id="KW-0812">Transmembrane</keyword>
<dbReference type="PANTHER" id="PTHR42038:SF4">
    <property type="entry name" value="INTEGRAL MEMBRANE PROTEIN"/>
    <property type="match status" value="1"/>
</dbReference>
<dbReference type="InterPro" id="IPR039020">
    <property type="entry name" value="PaxB-like"/>
</dbReference>
<dbReference type="PANTHER" id="PTHR42038">
    <property type="match status" value="1"/>
</dbReference>
<dbReference type="GO" id="GO:0016829">
    <property type="term" value="F:lyase activity"/>
    <property type="evidence" value="ECO:0007669"/>
    <property type="project" value="InterPro"/>
</dbReference>
<proteinExistence type="inferred from homology"/>
<dbReference type="RefSeq" id="XP_026614754.1">
    <property type="nucleotide sequence ID" value="XM_026758439.1"/>
</dbReference>
<organism evidence="7 8">
    <name type="scientific">Aspergillus thermomutatus</name>
    <name type="common">Neosartorya pseudofischeri</name>
    <dbReference type="NCBI Taxonomy" id="41047"/>
    <lineage>
        <taxon>Eukaryota</taxon>
        <taxon>Fungi</taxon>
        <taxon>Dikarya</taxon>
        <taxon>Ascomycota</taxon>
        <taxon>Pezizomycotina</taxon>
        <taxon>Eurotiomycetes</taxon>
        <taxon>Eurotiomycetidae</taxon>
        <taxon>Eurotiales</taxon>
        <taxon>Aspergillaceae</taxon>
        <taxon>Aspergillus</taxon>
        <taxon>Aspergillus subgen. Fumigati</taxon>
    </lineage>
</organism>
<feature type="transmembrane region" description="Helical" evidence="6">
    <location>
        <begin position="35"/>
        <end position="56"/>
    </location>
</feature>
<evidence type="ECO:0000256" key="2">
    <source>
        <dbReference type="ARBA" id="ARBA00006757"/>
    </source>
</evidence>
<accession>A0A397H4J5</accession>
<dbReference type="EMBL" id="NKHU02000087">
    <property type="protein sequence ID" value="RHZ56584.1"/>
    <property type="molecule type" value="Genomic_DNA"/>
</dbReference>
<reference evidence="7" key="1">
    <citation type="submission" date="2018-08" db="EMBL/GenBank/DDBJ databases">
        <title>Draft genome sequence of azole-resistant Aspergillus thermomutatus (Neosartorya pseudofischeri) strain HMR AF 39, isolated from a human nasal aspirate.</title>
        <authorList>
            <person name="Parent-Michaud M."/>
            <person name="Dufresne P.J."/>
            <person name="Fournier E."/>
            <person name="Martineau C."/>
            <person name="Moreira S."/>
            <person name="Perkins V."/>
            <person name="De Repentigny L."/>
            <person name="Dufresne S.F."/>
        </authorList>
    </citation>
    <scope>NUCLEOTIDE SEQUENCE [LARGE SCALE GENOMIC DNA]</scope>
    <source>
        <strain evidence="7">HMR AF 39</strain>
    </source>
</reference>
<evidence type="ECO:0000256" key="5">
    <source>
        <dbReference type="ARBA" id="ARBA00023136"/>
    </source>
</evidence>
<feature type="transmembrane region" description="Helical" evidence="6">
    <location>
        <begin position="153"/>
        <end position="173"/>
    </location>
</feature>
<comment type="caution">
    <text evidence="7">The sequence shown here is derived from an EMBL/GenBank/DDBJ whole genome shotgun (WGS) entry which is preliminary data.</text>
</comment>
<evidence type="ECO:0000256" key="6">
    <source>
        <dbReference type="SAM" id="Phobius"/>
    </source>
</evidence>
<evidence type="ECO:0000313" key="7">
    <source>
        <dbReference type="EMBL" id="RHZ56584.1"/>
    </source>
</evidence>
<comment type="subcellular location">
    <subcellularLocation>
        <location evidence="1">Membrane</location>
        <topology evidence="1">Multi-pass membrane protein</topology>
    </subcellularLocation>
</comment>
<sequence>MSNFELADKVRHLIVQPADQRLNPPESYLFVQDGLIISCGVLYAFCYIFCVIRTYADKTYPGARSGSIQFLCLTMAYEIFYAFATTSTRFEKLAFLAWFELDLSFTIVALQKAHTPAERRVIRRNMILGCLAGISFLWMLTQMYPDEREQVTAYWTGIILQLPIGWMCLYQLWKDHSTKGHSLEIWLTRYLGCFTAYGVFLWRYFNVPQNWEYVWSPWSIGIIIVTLIPETIYPFVYVSVYKTQKDKRA</sequence>
<dbReference type="OrthoDB" id="5294024at2759"/>
<keyword evidence="4 6" id="KW-1133">Transmembrane helix</keyword>
<dbReference type="Proteomes" id="UP000215305">
    <property type="component" value="Unassembled WGS sequence"/>
</dbReference>
<comment type="similarity">
    <text evidence="2">Belongs to the paxB family.</text>
</comment>
<protein>
    <submittedName>
        <fullName evidence="7">Uncharacterized protein</fullName>
    </submittedName>
</protein>
<keyword evidence="8" id="KW-1185">Reference proteome</keyword>
<dbReference type="GO" id="GO:0016020">
    <property type="term" value="C:membrane"/>
    <property type="evidence" value="ECO:0007669"/>
    <property type="project" value="UniProtKB-SubCell"/>
</dbReference>
<feature type="transmembrane region" description="Helical" evidence="6">
    <location>
        <begin position="217"/>
        <end position="240"/>
    </location>
</feature>
<evidence type="ECO:0000256" key="3">
    <source>
        <dbReference type="ARBA" id="ARBA00022692"/>
    </source>
</evidence>
<dbReference type="VEuPathDB" id="FungiDB:CDV56_104820"/>
<dbReference type="AlphaFoldDB" id="A0A397H4J5"/>
<evidence type="ECO:0000313" key="8">
    <source>
        <dbReference type="Proteomes" id="UP000215305"/>
    </source>
</evidence>
<name>A0A397H4J5_ASPTH</name>
<evidence type="ECO:0000256" key="4">
    <source>
        <dbReference type="ARBA" id="ARBA00022989"/>
    </source>
</evidence>
<gene>
    <name evidence="7" type="ORF">CDV56_104820</name>
</gene>
<evidence type="ECO:0000256" key="1">
    <source>
        <dbReference type="ARBA" id="ARBA00004141"/>
    </source>
</evidence>
<keyword evidence="5 6" id="KW-0472">Membrane</keyword>
<dbReference type="Pfam" id="PF25129">
    <property type="entry name" value="Pyr4-TMTC"/>
    <property type="match status" value="1"/>
</dbReference>
<feature type="transmembrane region" description="Helical" evidence="6">
    <location>
        <begin position="122"/>
        <end position="141"/>
    </location>
</feature>
<dbReference type="GeneID" id="38126794"/>